<protein>
    <submittedName>
        <fullName evidence="3">Uncharacterized protein</fullName>
    </submittedName>
</protein>
<keyword evidence="2" id="KW-0732">Signal</keyword>
<feature type="compositionally biased region" description="Basic and acidic residues" evidence="1">
    <location>
        <begin position="174"/>
        <end position="192"/>
    </location>
</feature>
<feature type="compositionally biased region" description="Basic and acidic residues" evidence="1">
    <location>
        <begin position="140"/>
        <end position="149"/>
    </location>
</feature>
<name>A0A7W6JW39_9SPHN</name>
<sequence length="192" mass="20292">MLLLAALLFAQDVPAAPTVPSQGAVEDEANIVVRATFGRTTMLFDKGSDGRLRNCRVMISSGSQRRDSNACQATPVCYAKTADEVTDCRELSVLEQAAAALSAPPPVVAPGKAQVFELPKLVQPKAALPSSAIGPNAATEESRETERQRVKPIAPPANPAADGPVVRFTTGTPQRRDDTDKSEKGPIFGPKE</sequence>
<reference evidence="3 4" key="1">
    <citation type="submission" date="2020-08" db="EMBL/GenBank/DDBJ databases">
        <title>Genomic Encyclopedia of Type Strains, Phase IV (KMG-IV): sequencing the most valuable type-strain genomes for metagenomic binning, comparative biology and taxonomic classification.</title>
        <authorList>
            <person name="Goeker M."/>
        </authorList>
    </citation>
    <scope>NUCLEOTIDE SEQUENCE [LARGE SCALE GENOMIC DNA]</scope>
    <source>
        <strain evidence="3 4">DSM 101806</strain>
    </source>
</reference>
<accession>A0A7W6JW39</accession>
<dbReference type="Proteomes" id="UP000557392">
    <property type="component" value="Unassembled WGS sequence"/>
</dbReference>
<evidence type="ECO:0000313" key="4">
    <source>
        <dbReference type="Proteomes" id="UP000557392"/>
    </source>
</evidence>
<feature type="signal peptide" evidence="2">
    <location>
        <begin position="1"/>
        <end position="15"/>
    </location>
</feature>
<organism evidence="3 4">
    <name type="scientific">Sphingomonas kyeonggiensis</name>
    <dbReference type="NCBI Taxonomy" id="1268553"/>
    <lineage>
        <taxon>Bacteria</taxon>
        <taxon>Pseudomonadati</taxon>
        <taxon>Pseudomonadota</taxon>
        <taxon>Alphaproteobacteria</taxon>
        <taxon>Sphingomonadales</taxon>
        <taxon>Sphingomonadaceae</taxon>
        <taxon>Sphingomonas</taxon>
    </lineage>
</organism>
<dbReference type="AlphaFoldDB" id="A0A7W6JW39"/>
<evidence type="ECO:0000256" key="1">
    <source>
        <dbReference type="SAM" id="MobiDB-lite"/>
    </source>
</evidence>
<comment type="caution">
    <text evidence="3">The sequence shown here is derived from an EMBL/GenBank/DDBJ whole genome shotgun (WGS) entry which is preliminary data.</text>
</comment>
<evidence type="ECO:0000313" key="3">
    <source>
        <dbReference type="EMBL" id="MBB4100616.1"/>
    </source>
</evidence>
<keyword evidence="4" id="KW-1185">Reference proteome</keyword>
<dbReference type="EMBL" id="JACIEH010000003">
    <property type="protein sequence ID" value="MBB4100616.1"/>
    <property type="molecule type" value="Genomic_DNA"/>
</dbReference>
<evidence type="ECO:0000256" key="2">
    <source>
        <dbReference type="SAM" id="SignalP"/>
    </source>
</evidence>
<proteinExistence type="predicted"/>
<dbReference type="RefSeq" id="WP_183999892.1">
    <property type="nucleotide sequence ID" value="NZ_JACIEH010000003.1"/>
</dbReference>
<feature type="region of interest" description="Disordered" evidence="1">
    <location>
        <begin position="127"/>
        <end position="192"/>
    </location>
</feature>
<gene>
    <name evidence="3" type="ORF">GGR46_004188</name>
</gene>
<feature type="chain" id="PRO_5030969703" evidence="2">
    <location>
        <begin position="16"/>
        <end position="192"/>
    </location>
</feature>